<evidence type="ECO:0000256" key="3">
    <source>
        <dbReference type="ARBA" id="ARBA00023004"/>
    </source>
</evidence>
<evidence type="ECO:0000256" key="4">
    <source>
        <dbReference type="ARBA" id="ARBA00025742"/>
    </source>
</evidence>
<accession>A0A1H0VKA7</accession>
<sequence length="284" mass="32493">MKIAMIGDLHYPTIDETIPGLEEARSTFYERFMNLFLGTEANFHVSIGDLTNFGTTEELKEIYRIINNKDCVFYHALGNHDLYSMTKKDVLNITGQAQYHSFETDEAILVFLDTAKEMDYMDWGGWVDNEQLSWLEKVVQSSGEKPMLVFAHHPVHNTTVRSDKDKGSIHPDVDMWSILDQKKGIGVYFNGHTHVDSIVTQGNWTFIQKSACLDQQAMRLIEINEDEILVKAIDLTDPLIEESSQIIANNILHFSPQLEARGTEENRNCRIPLLSNESNLLNRL</sequence>
<evidence type="ECO:0000256" key="1">
    <source>
        <dbReference type="ARBA" id="ARBA00022723"/>
    </source>
</evidence>
<comment type="similarity">
    <text evidence="4">Belongs to the cyclic nucleotide phosphodiesterase class-III family.</text>
</comment>
<dbReference type="AlphaFoldDB" id="A0A1H0VKA7"/>
<evidence type="ECO:0000313" key="6">
    <source>
        <dbReference type="EMBL" id="SDP78860.1"/>
    </source>
</evidence>
<keyword evidence="7" id="KW-1185">Reference proteome</keyword>
<dbReference type="RefSeq" id="WP_090855549.1">
    <property type="nucleotide sequence ID" value="NZ_FNJU01000007.1"/>
</dbReference>
<dbReference type="Pfam" id="PF00149">
    <property type="entry name" value="Metallophos"/>
    <property type="match status" value="1"/>
</dbReference>
<feature type="domain" description="Calcineurin-like phosphoesterase" evidence="5">
    <location>
        <begin position="1"/>
        <end position="195"/>
    </location>
</feature>
<proteinExistence type="inferred from homology"/>
<dbReference type="InterPro" id="IPR029052">
    <property type="entry name" value="Metallo-depent_PP-like"/>
</dbReference>
<evidence type="ECO:0000259" key="5">
    <source>
        <dbReference type="Pfam" id="PF00149"/>
    </source>
</evidence>
<dbReference type="Proteomes" id="UP000199159">
    <property type="component" value="Unassembled WGS sequence"/>
</dbReference>
<dbReference type="OrthoDB" id="1645838at2"/>
<dbReference type="PANTHER" id="PTHR42988">
    <property type="entry name" value="PHOSPHOHYDROLASE"/>
    <property type="match status" value="1"/>
</dbReference>
<dbReference type="PANTHER" id="PTHR42988:SF2">
    <property type="entry name" value="CYCLIC NUCLEOTIDE PHOSPHODIESTERASE CBUA0032-RELATED"/>
    <property type="match status" value="1"/>
</dbReference>
<dbReference type="EMBL" id="FNJU01000007">
    <property type="protein sequence ID" value="SDP78860.1"/>
    <property type="molecule type" value="Genomic_DNA"/>
</dbReference>
<keyword evidence="2" id="KW-0378">Hydrolase</keyword>
<evidence type="ECO:0000313" key="7">
    <source>
        <dbReference type="Proteomes" id="UP000199159"/>
    </source>
</evidence>
<protein>
    <submittedName>
        <fullName evidence="6">3',5'-cyclic AMP phosphodiesterase CpdA</fullName>
    </submittedName>
</protein>
<dbReference type="GO" id="GO:0016787">
    <property type="term" value="F:hydrolase activity"/>
    <property type="evidence" value="ECO:0007669"/>
    <property type="project" value="UniProtKB-KW"/>
</dbReference>
<dbReference type="GO" id="GO:0046872">
    <property type="term" value="F:metal ion binding"/>
    <property type="evidence" value="ECO:0007669"/>
    <property type="project" value="UniProtKB-KW"/>
</dbReference>
<name>A0A1H0VKA7_9BACI</name>
<dbReference type="InterPro" id="IPR004843">
    <property type="entry name" value="Calcineurin-like_PHP"/>
</dbReference>
<reference evidence="7" key="1">
    <citation type="submission" date="2016-10" db="EMBL/GenBank/DDBJ databases">
        <authorList>
            <person name="Varghese N."/>
            <person name="Submissions S."/>
        </authorList>
    </citation>
    <scope>NUCLEOTIDE SEQUENCE [LARGE SCALE GENOMIC DNA]</scope>
    <source>
        <strain evidence="7">IBRC-M10078</strain>
    </source>
</reference>
<organism evidence="6 7">
    <name type="scientific">Litchfieldia salsa</name>
    <dbReference type="NCBI Taxonomy" id="930152"/>
    <lineage>
        <taxon>Bacteria</taxon>
        <taxon>Bacillati</taxon>
        <taxon>Bacillota</taxon>
        <taxon>Bacilli</taxon>
        <taxon>Bacillales</taxon>
        <taxon>Bacillaceae</taxon>
        <taxon>Litchfieldia</taxon>
    </lineage>
</organism>
<dbReference type="InterPro" id="IPR050884">
    <property type="entry name" value="CNP_phosphodiesterase-III"/>
</dbReference>
<keyword evidence="1" id="KW-0479">Metal-binding</keyword>
<evidence type="ECO:0000256" key="2">
    <source>
        <dbReference type="ARBA" id="ARBA00022801"/>
    </source>
</evidence>
<dbReference type="STRING" id="930152.SAMN05216565_10726"/>
<gene>
    <name evidence="6" type="ORF">SAMN05216565_10726</name>
</gene>
<dbReference type="SUPFAM" id="SSF56300">
    <property type="entry name" value="Metallo-dependent phosphatases"/>
    <property type="match status" value="1"/>
</dbReference>
<dbReference type="Gene3D" id="3.60.21.10">
    <property type="match status" value="1"/>
</dbReference>
<keyword evidence="3" id="KW-0408">Iron</keyword>